<sequence length="1083" mass="121806">ASFYDPATMTESEPVSITPLPRKKTISVTGREYRRNLGGTVATLTSPALMKAEVAKIERDGVLLLNNQHQPVGFHPISPGAMSKLRGGEEEGSSGLFRAIHRTNAAAFVPVYQNADNADFQNITNFLSTTGRVLDVMVRQPDGGYSSYTEAGLFTGANTGIFLSLAADSETAFTLRAAQRAISKPLSQISDTLGIDVQVIHSDAIPDAVKAQIPAGKRPKGFVQGNTVYLVHNHLSDAQDAQIALAHELKGHVGVQLIIGGENWAKTLDQYRNVKELGGERFNSILDEVRQRYGEVDEATEIKEFIAIAAERGEKTGAVRRFMRTIRRYFNQGLRALGFTRPIGMSDIDVILARSERVLRESVPEYRAEGAPTLAMEEEERTQADAKGLPMDKESRMERAREMGFDTDRLWFHGSATPGITAFDPSKAGSVQTSDWGPGIYFSPSRGDAKHYAAEAVLRTKDPEGDRLYSEYENKAKDLGTRPMFEGIDLGFQSQKYNELKVYYNRFAEHREQVRKTSPGTVYPVYLKTEKPMIYQYVGITDPYLPMQAMAEGHDSIFIVHERDSDESFEDTIEEVLVFDPEQVRSTDAAFDPEYQASPDLLASLEEVPQFSLKDQVTEPTGQERRGPEAAGPMPGRPRRFKFSNARTEMRFREAKAGVGDQRSIGERVKDGLEHTMRGFSRRHIDLPNEATFALANEALRQYEAAPQAAKEEVIRELTAITEGLSREEYDIFTRKVIMDDLTYEVELVHELPFGFTPEELEMDKTDVDDIVARNVKLQDALERRQAIQEVMRAQLIAKGILGEEANNPAYFRHQVLTYARARQLAQGAGKLKTPKPGYAKKRHGSLEDINANYLEAEFEYLHRALIDIKAVETIQKIGRDYDLSRDLKDQAKELAEEKGELVDWHDLVPEGYRTWQPDKGNLFYTGLTVPERMVDKLLEEAAMSDLLGKDVDTDALKQVILSIRKAVMMGGKKFEMVLPEEIADTLDRMRPEVDDSIYAFVLEKPQTLWKRWTLISPRRVLKYNINNISGDLDAVIAGNPQVVKKLPEAMKELWAVMKSGKPIIGYRLHGRRYKTVEPSVRY</sequence>
<evidence type="ECO:0000313" key="2">
    <source>
        <dbReference type="EMBL" id="KKM22172.1"/>
    </source>
</evidence>
<feature type="non-terminal residue" evidence="2">
    <location>
        <position position="1083"/>
    </location>
</feature>
<evidence type="ECO:0000256" key="1">
    <source>
        <dbReference type="SAM" id="MobiDB-lite"/>
    </source>
</evidence>
<accession>A0A0F9I3T5</accession>
<proteinExistence type="predicted"/>
<feature type="region of interest" description="Disordered" evidence="1">
    <location>
        <begin position="373"/>
        <end position="394"/>
    </location>
</feature>
<dbReference type="AlphaFoldDB" id="A0A0F9I3T5"/>
<comment type="caution">
    <text evidence="2">The sequence shown here is derived from an EMBL/GenBank/DDBJ whole genome shotgun (WGS) entry which is preliminary data.</text>
</comment>
<gene>
    <name evidence="2" type="ORF">LCGC14_1628040</name>
</gene>
<feature type="non-terminal residue" evidence="2">
    <location>
        <position position="1"/>
    </location>
</feature>
<name>A0A0F9I3T5_9ZZZZ</name>
<organism evidence="2">
    <name type="scientific">marine sediment metagenome</name>
    <dbReference type="NCBI Taxonomy" id="412755"/>
    <lineage>
        <taxon>unclassified sequences</taxon>
        <taxon>metagenomes</taxon>
        <taxon>ecological metagenomes</taxon>
    </lineage>
</organism>
<protein>
    <submittedName>
        <fullName evidence="2">Uncharacterized protein</fullName>
    </submittedName>
</protein>
<reference evidence="2" key="1">
    <citation type="journal article" date="2015" name="Nature">
        <title>Complex archaea that bridge the gap between prokaryotes and eukaryotes.</title>
        <authorList>
            <person name="Spang A."/>
            <person name="Saw J.H."/>
            <person name="Jorgensen S.L."/>
            <person name="Zaremba-Niedzwiedzka K."/>
            <person name="Martijn J."/>
            <person name="Lind A.E."/>
            <person name="van Eijk R."/>
            <person name="Schleper C."/>
            <person name="Guy L."/>
            <person name="Ettema T.J."/>
        </authorList>
    </citation>
    <scope>NUCLEOTIDE SEQUENCE</scope>
</reference>
<feature type="region of interest" description="Disordered" evidence="1">
    <location>
        <begin position="612"/>
        <end position="639"/>
    </location>
</feature>
<dbReference type="EMBL" id="LAZR01013393">
    <property type="protein sequence ID" value="KKM22172.1"/>
    <property type="molecule type" value="Genomic_DNA"/>
</dbReference>